<dbReference type="NCBIfam" id="TIGR02429">
    <property type="entry name" value="pcaI_scoA_fam"/>
    <property type="match status" value="1"/>
</dbReference>
<dbReference type="PANTHER" id="PTHR13707:SF60">
    <property type="entry name" value="ACETATE COA-TRANSFERASE SUBUNIT ALPHA"/>
    <property type="match status" value="1"/>
</dbReference>
<gene>
    <name evidence="3" type="ORF">AADG42_01635</name>
</gene>
<dbReference type="Gene3D" id="3.40.1080.10">
    <property type="entry name" value="Glutaconate Coenzyme A-transferase"/>
    <property type="match status" value="1"/>
</dbReference>
<dbReference type="RefSeq" id="WP_425307499.1">
    <property type="nucleotide sequence ID" value="NZ_CP154795.1"/>
</dbReference>
<dbReference type="InterPro" id="IPR012792">
    <property type="entry name" value="3-oxoacid_CoA-transf_A"/>
</dbReference>
<sequence length="235" mass="25025">MINRIVASAEEAVAGIADGSVVMIGGFGDVGQPHHLINALADSGARELTVVANNAGSTAESGVGKLIGNGQVRKMICSFPRFSKPFEERWAAREIELELVPQGSLAERIRAGGAGIAAFYTPTGYGTALAEGKDVRYFDGVPHVMELGLKADVALLECWQADRWGNLRFRTSGRNFNPMMGLAARLTIVQSQHVVELGDLHADDIHLPGVAVNRVVHIPYGDPAPASSTRERSVA</sequence>
<accession>A0ABZ3FJ91</accession>
<dbReference type="SUPFAM" id="SSF100950">
    <property type="entry name" value="NagB/RpiA/CoA transferase-like"/>
    <property type="match status" value="1"/>
</dbReference>
<proteinExistence type="inferred from homology"/>
<dbReference type="PROSITE" id="PS01273">
    <property type="entry name" value="COA_TRANSF_1"/>
    <property type="match status" value="1"/>
</dbReference>
<comment type="similarity">
    <text evidence="1">Belongs to the 3-oxoacid CoA-transferase subunit A family.</text>
</comment>
<dbReference type="Pfam" id="PF01144">
    <property type="entry name" value="CoA_trans"/>
    <property type="match status" value="1"/>
</dbReference>
<dbReference type="InterPro" id="IPR004165">
    <property type="entry name" value="CoA_trans_fam_I"/>
</dbReference>
<evidence type="ECO:0000313" key="4">
    <source>
        <dbReference type="Proteomes" id="UP001442841"/>
    </source>
</evidence>
<reference evidence="3 4" key="1">
    <citation type="submission" date="2024-04" db="EMBL/GenBank/DDBJ databases">
        <title>Isolation of an actinomycete strain from pig manure.</title>
        <authorList>
            <person name="Gong T."/>
            <person name="Yu Z."/>
            <person name="An M."/>
            <person name="Wei C."/>
            <person name="Yang W."/>
            <person name="Liu L."/>
        </authorList>
    </citation>
    <scope>NUCLEOTIDE SEQUENCE [LARGE SCALE GENOMIC DNA]</scope>
    <source>
        <strain evidence="3 4">ZF39</strain>
    </source>
</reference>
<evidence type="ECO:0000256" key="2">
    <source>
        <dbReference type="ARBA" id="ARBA00022679"/>
    </source>
</evidence>
<name>A0ABZ3FJ91_9ACTN</name>
<protein>
    <submittedName>
        <fullName evidence="3">3-oxoacid CoA-transferase subunit A</fullName>
    </submittedName>
</protein>
<organism evidence="3 4">
    <name type="scientific">Ammonicoccus fulvus</name>
    <dbReference type="NCBI Taxonomy" id="3138240"/>
    <lineage>
        <taxon>Bacteria</taxon>
        <taxon>Bacillati</taxon>
        <taxon>Actinomycetota</taxon>
        <taxon>Actinomycetes</taxon>
        <taxon>Propionibacteriales</taxon>
        <taxon>Propionibacteriaceae</taxon>
        <taxon>Ammonicoccus</taxon>
    </lineage>
</organism>
<dbReference type="PANTHER" id="PTHR13707">
    <property type="entry name" value="KETOACID-COENZYME A TRANSFERASE"/>
    <property type="match status" value="1"/>
</dbReference>
<dbReference type="InterPro" id="IPR037171">
    <property type="entry name" value="NagB/RpiA_transferase-like"/>
</dbReference>
<evidence type="ECO:0000313" key="3">
    <source>
        <dbReference type="EMBL" id="XAN06061.1"/>
    </source>
</evidence>
<dbReference type="InterPro" id="IPR004163">
    <property type="entry name" value="CoA_transf_BS"/>
</dbReference>
<dbReference type="EMBL" id="CP154795">
    <property type="protein sequence ID" value="XAN06061.1"/>
    <property type="molecule type" value="Genomic_DNA"/>
</dbReference>
<keyword evidence="4" id="KW-1185">Reference proteome</keyword>
<evidence type="ECO:0000256" key="1">
    <source>
        <dbReference type="ARBA" id="ARBA00005612"/>
    </source>
</evidence>
<dbReference type="Proteomes" id="UP001442841">
    <property type="component" value="Chromosome"/>
</dbReference>
<dbReference type="SMART" id="SM00882">
    <property type="entry name" value="CoA_trans"/>
    <property type="match status" value="1"/>
</dbReference>
<keyword evidence="2" id="KW-0808">Transferase</keyword>